<reference evidence="2 3" key="1">
    <citation type="submission" date="2019-10" db="EMBL/GenBank/DDBJ databases">
        <title>Genome Sequences from Six Type Strain Members of the Archaeal Family Sulfolobaceae: Acidianus ambivalens, Acidianus infernus, Metallosphaera prunae, Stygiolobus azoricus, Sulfolobus metallicus, and Sulfurisphaera ohwakuensis.</title>
        <authorList>
            <person name="Counts J.A."/>
            <person name="Kelly R.M."/>
        </authorList>
    </citation>
    <scope>NUCLEOTIDE SEQUENCE [LARGE SCALE GENOMIC DNA]</scope>
    <source>
        <strain evidence="2 3">FC6</strain>
    </source>
</reference>
<dbReference type="Gene3D" id="3.30.460.10">
    <property type="entry name" value="Beta Polymerase, domain 2"/>
    <property type="match status" value="1"/>
</dbReference>
<dbReference type="GO" id="GO:0016779">
    <property type="term" value="F:nucleotidyltransferase activity"/>
    <property type="evidence" value="ECO:0007669"/>
    <property type="project" value="InterPro"/>
</dbReference>
<dbReference type="Pfam" id="PF01909">
    <property type="entry name" value="NTP_transf_2"/>
    <property type="match status" value="1"/>
</dbReference>
<dbReference type="GeneID" id="42798823"/>
<keyword evidence="3" id="KW-1185">Reference proteome</keyword>
<name>A0A650CPK0_9CREN</name>
<dbReference type="SUPFAM" id="SSF81301">
    <property type="entry name" value="Nucleotidyltransferase"/>
    <property type="match status" value="1"/>
</dbReference>
<sequence>MSSWVKRKFQHLRKWREYAEAIAKASKDLDPRSRVFVFGGVAEDRVTVLSDIDILIVTDVKDKRSFKRAVLLRAFDIYGLPFDAPVEIHVTDLEGFKEYSKYSKVIEIA</sequence>
<dbReference type="KEGG" id="sazo:D1868_07085"/>
<dbReference type="InterPro" id="IPR043519">
    <property type="entry name" value="NT_sf"/>
</dbReference>
<feature type="domain" description="Polymerase nucleotidyl transferase" evidence="1">
    <location>
        <begin position="22"/>
        <end position="89"/>
    </location>
</feature>
<dbReference type="Proteomes" id="UP000423396">
    <property type="component" value="Chromosome"/>
</dbReference>
<dbReference type="CDD" id="cd05403">
    <property type="entry name" value="NT_KNTase_like"/>
    <property type="match status" value="1"/>
</dbReference>
<dbReference type="PANTHER" id="PTHR37030:SF3">
    <property type="entry name" value="POLYMERASE NUCLEOTIDYL TRANSFERASE DOMAIN-CONTAINING PROTEIN"/>
    <property type="match status" value="1"/>
</dbReference>
<organism evidence="2 3">
    <name type="scientific">Stygiolobus azoricus</name>
    <dbReference type="NCBI Taxonomy" id="41675"/>
    <lineage>
        <taxon>Archaea</taxon>
        <taxon>Thermoproteota</taxon>
        <taxon>Thermoprotei</taxon>
        <taxon>Sulfolobales</taxon>
        <taxon>Sulfolobaceae</taxon>
        <taxon>Stygiolobus</taxon>
    </lineage>
</organism>
<gene>
    <name evidence="2" type="ORF">D1868_07085</name>
</gene>
<protein>
    <recommendedName>
        <fullName evidence="1">Polymerase nucleotidyl transferase domain-containing protein</fullName>
    </recommendedName>
</protein>
<dbReference type="AlphaFoldDB" id="A0A650CPK0"/>
<evidence type="ECO:0000313" key="3">
    <source>
        <dbReference type="Proteomes" id="UP000423396"/>
    </source>
</evidence>
<evidence type="ECO:0000313" key="2">
    <source>
        <dbReference type="EMBL" id="QGR19770.1"/>
    </source>
</evidence>
<dbReference type="RefSeq" id="WP_156006877.1">
    <property type="nucleotide sequence ID" value="NZ_CP045483.1"/>
</dbReference>
<dbReference type="EMBL" id="CP045483">
    <property type="protein sequence ID" value="QGR19770.1"/>
    <property type="molecule type" value="Genomic_DNA"/>
</dbReference>
<accession>A0A650CPK0</accession>
<proteinExistence type="predicted"/>
<dbReference type="InterPro" id="IPR002934">
    <property type="entry name" value="Polymerase_NTP_transf_dom"/>
</dbReference>
<dbReference type="OrthoDB" id="40412at2157"/>
<evidence type="ECO:0000259" key="1">
    <source>
        <dbReference type="Pfam" id="PF01909"/>
    </source>
</evidence>
<dbReference type="PANTHER" id="PTHR37030">
    <property type="entry name" value="NUCLEOTIDYLTRANSFERASE"/>
    <property type="match status" value="1"/>
</dbReference>